<name>D5SI69_STRCL</name>
<evidence type="ECO:0000313" key="3">
    <source>
        <dbReference type="Proteomes" id="UP000002357"/>
    </source>
</evidence>
<reference evidence="2 3" key="1">
    <citation type="journal article" date="2010" name="Genome Biol. Evol.">
        <title>The sequence of a 1.8-mb bacterial linear plasmid reveals a rich evolutionary reservoir of secondary metabolic pathways.</title>
        <authorList>
            <person name="Medema M.H."/>
            <person name="Trefzer A."/>
            <person name="Kovalchuk A."/>
            <person name="van den Berg M."/>
            <person name="Mueller U."/>
            <person name="Heijne W."/>
            <person name="Wu L."/>
            <person name="Alam M.T."/>
            <person name="Ronning C.M."/>
            <person name="Nierman W.C."/>
            <person name="Bovenberg R.A.L."/>
            <person name="Breitling R."/>
            <person name="Takano E."/>
        </authorList>
    </citation>
    <scope>NUCLEOTIDE SEQUENCE [LARGE SCALE GENOMIC DNA]</scope>
    <source>
        <strain evidence="3">ATCC 27064 / DSM 738 / JCM 4710 / NBRC 13307 / NCIMB 12785 / NRRL 3585 / VKM Ac-602</strain>
        <plasmid evidence="2">pSCL4</plasmid>
    </source>
</reference>
<feature type="region of interest" description="Disordered" evidence="1">
    <location>
        <begin position="1"/>
        <end position="53"/>
    </location>
</feature>
<dbReference type="Proteomes" id="UP000002357">
    <property type="component" value="Plasmid pSCL4"/>
</dbReference>
<gene>
    <name evidence="2" type="ORF">SCLAV_p0121</name>
</gene>
<proteinExistence type="predicted"/>
<dbReference type="EMBL" id="CM000914">
    <property type="protein sequence ID" value="EFG03612.2"/>
    <property type="molecule type" value="Genomic_DNA"/>
</dbReference>
<organism evidence="2 3">
    <name type="scientific">Streptomyces clavuligerus</name>
    <dbReference type="NCBI Taxonomy" id="1901"/>
    <lineage>
        <taxon>Bacteria</taxon>
        <taxon>Bacillati</taxon>
        <taxon>Actinomycetota</taxon>
        <taxon>Actinomycetes</taxon>
        <taxon>Kitasatosporales</taxon>
        <taxon>Streptomycetaceae</taxon>
        <taxon>Streptomyces</taxon>
    </lineage>
</organism>
<accession>D5SI69</accession>
<sequence length="53" mass="5714">MRHDLRSVVGRQLIDGPLPGGPVQGPVVRRQEQGAESGRACRTPYQSSSRACP</sequence>
<geneLocation type="plasmid" evidence="2 3">
    <name>pSCL4</name>
</geneLocation>
<keyword evidence="3" id="KW-1185">Reference proteome</keyword>
<keyword evidence="2" id="KW-0614">Plasmid</keyword>
<protein>
    <submittedName>
        <fullName evidence="2">Uncharacterized protein</fullName>
    </submittedName>
</protein>
<feature type="compositionally biased region" description="Polar residues" evidence="1">
    <location>
        <begin position="44"/>
        <end position="53"/>
    </location>
</feature>
<evidence type="ECO:0000256" key="1">
    <source>
        <dbReference type="SAM" id="MobiDB-lite"/>
    </source>
</evidence>
<dbReference type="AlphaFoldDB" id="D5SI69"/>
<evidence type="ECO:0000313" key="2">
    <source>
        <dbReference type="EMBL" id="EFG03612.2"/>
    </source>
</evidence>